<dbReference type="EMBL" id="CABWIL020000006">
    <property type="protein sequence ID" value="CAB3962911.1"/>
    <property type="molecule type" value="Genomic_DNA"/>
</dbReference>
<dbReference type="InterPro" id="IPR014972">
    <property type="entry name" value="Phage_Mu_Gp37"/>
</dbReference>
<dbReference type="RefSeq" id="WP_006484182.1">
    <property type="nucleotide sequence ID" value="NZ_CABWIL020000006.1"/>
</dbReference>
<name>A0A6J5ITT3_9BURK</name>
<sequence>MAHALMSTAILDAMKDEIRARMGSQFKTVEDYGGQFDEEEVSSKSFVAPAAFTTCLGWRKSPASGKYLGSKYVWEARFAVFIVTKSATRPQRMRDAMVRAEVLSRVFQSWVYPQCTGRPEGLMAENLYNRKLDAKGLTVWMVAWWQEAEFEGVPATADLPELEVVDITSDPTIAPQTTPGELPDLIVEHEIKGVRYGSET</sequence>
<gene>
    <name evidence="1" type="ORF">BLA3211_01981</name>
</gene>
<dbReference type="AlphaFoldDB" id="A0A6J5ITT3"/>
<reference evidence="1 2" key="1">
    <citation type="submission" date="2020-04" db="EMBL/GenBank/DDBJ databases">
        <authorList>
            <person name="Depoorter E."/>
        </authorList>
    </citation>
    <scope>NUCLEOTIDE SEQUENCE [LARGE SCALE GENOMIC DNA]</scope>
    <source>
        <strain evidence="1 2">BCC0217</strain>
    </source>
</reference>
<evidence type="ECO:0000313" key="1">
    <source>
        <dbReference type="EMBL" id="CAB3962911.1"/>
    </source>
</evidence>
<dbReference type="Pfam" id="PF08873">
    <property type="entry name" value="Phage_Mu_Gp37"/>
    <property type="match status" value="1"/>
</dbReference>
<proteinExistence type="predicted"/>
<organism evidence="1 2">
    <name type="scientific">Burkholderia aenigmatica</name>
    <dbReference type="NCBI Taxonomy" id="2015348"/>
    <lineage>
        <taxon>Bacteria</taxon>
        <taxon>Pseudomonadati</taxon>
        <taxon>Pseudomonadota</taxon>
        <taxon>Betaproteobacteria</taxon>
        <taxon>Burkholderiales</taxon>
        <taxon>Burkholderiaceae</taxon>
        <taxon>Burkholderia</taxon>
        <taxon>Burkholderia cepacia complex</taxon>
    </lineage>
</organism>
<evidence type="ECO:0008006" key="3">
    <source>
        <dbReference type="Google" id="ProtNLM"/>
    </source>
</evidence>
<dbReference type="Proteomes" id="UP000494301">
    <property type="component" value="Unassembled WGS sequence"/>
</dbReference>
<accession>A0A6J5ITT3</accession>
<evidence type="ECO:0000313" key="2">
    <source>
        <dbReference type="Proteomes" id="UP000494301"/>
    </source>
</evidence>
<protein>
    <recommendedName>
        <fullName evidence="3">DUF1834 family protein</fullName>
    </recommendedName>
</protein>